<name>A0ABN8ZA33_RANTA</name>
<keyword evidence="2" id="KW-1185">Reference proteome</keyword>
<evidence type="ECO:0000313" key="1">
    <source>
        <dbReference type="EMBL" id="CAI9170383.1"/>
    </source>
</evidence>
<dbReference type="Proteomes" id="UP001176941">
    <property type="component" value="Chromosome 3"/>
</dbReference>
<organism evidence="1 2">
    <name type="scientific">Rangifer tarandus platyrhynchus</name>
    <name type="common">Svalbard reindeer</name>
    <dbReference type="NCBI Taxonomy" id="3082113"/>
    <lineage>
        <taxon>Eukaryota</taxon>
        <taxon>Metazoa</taxon>
        <taxon>Chordata</taxon>
        <taxon>Craniata</taxon>
        <taxon>Vertebrata</taxon>
        <taxon>Euteleostomi</taxon>
        <taxon>Mammalia</taxon>
        <taxon>Eutheria</taxon>
        <taxon>Laurasiatheria</taxon>
        <taxon>Artiodactyla</taxon>
        <taxon>Ruminantia</taxon>
        <taxon>Pecora</taxon>
        <taxon>Cervidae</taxon>
        <taxon>Odocoileinae</taxon>
        <taxon>Rangifer</taxon>
    </lineage>
</organism>
<sequence>MGGASAVGPRQRLPMVGLAWAKSWQQCPSQCRAGLDGAQEPWSPARSQRAFSDWGRLPISTEASALRSLAGCVAEAQEWLIRNVSVDLGESPAHSCGLAVPRTPIALHSGYHQGQLLIFVALVTGVRDAPPPPP</sequence>
<dbReference type="EMBL" id="OX459939">
    <property type="protein sequence ID" value="CAI9170383.1"/>
    <property type="molecule type" value="Genomic_DNA"/>
</dbReference>
<accession>A0ABN8ZA33</accession>
<reference evidence="1" key="1">
    <citation type="submission" date="2023-04" db="EMBL/GenBank/DDBJ databases">
        <authorList>
            <consortium name="ELIXIR-Norway"/>
        </authorList>
    </citation>
    <scope>NUCLEOTIDE SEQUENCE [LARGE SCALE GENOMIC DNA]</scope>
</reference>
<protein>
    <submittedName>
        <fullName evidence="1">Uncharacterized protein</fullName>
    </submittedName>
</protein>
<gene>
    <name evidence="1" type="ORF">MRATA1EN1_LOCUS19345</name>
</gene>
<evidence type="ECO:0000313" key="2">
    <source>
        <dbReference type="Proteomes" id="UP001176941"/>
    </source>
</evidence>
<proteinExistence type="predicted"/>